<dbReference type="InterPro" id="IPR007387">
    <property type="entry name" value="TRAP_DctQ"/>
</dbReference>
<dbReference type="RefSeq" id="WP_260975990.1">
    <property type="nucleotide sequence ID" value="NZ_JAOANI010000015.1"/>
</dbReference>
<sequence length="180" mass="20455">MTQNLLNSLLQLNRLTRLIGESVRWLSLLMVIFSCLVVVLRYSFNIPSIALQEAVMYLHASLFMLGAAYTWQQGGHVRVDVFYRNWSPQRQAWVDRLGIVLLVLPVCLFMLWVSWDYVANAWAIGEKSPETGGLPFVYLLKSLIVALPLLIILQALAELAKTFVPHTDAHETAEVEKHYG</sequence>
<evidence type="ECO:0000256" key="9">
    <source>
        <dbReference type="RuleBase" id="RU369079"/>
    </source>
</evidence>
<name>A0A9X2WG43_9GAMM</name>
<feature type="transmembrane region" description="Helical" evidence="9">
    <location>
        <begin position="54"/>
        <end position="72"/>
    </location>
</feature>
<comment type="subcellular location">
    <subcellularLocation>
        <location evidence="1 9">Cell inner membrane</location>
        <topology evidence="1 9">Multi-pass membrane protein</topology>
    </subcellularLocation>
</comment>
<dbReference type="InterPro" id="IPR055348">
    <property type="entry name" value="DctQ"/>
</dbReference>
<evidence type="ECO:0000313" key="12">
    <source>
        <dbReference type="Proteomes" id="UP001147830"/>
    </source>
</evidence>
<dbReference type="PANTHER" id="PTHR35011:SF4">
    <property type="entry name" value="SLL1102 PROTEIN"/>
    <property type="match status" value="1"/>
</dbReference>
<feature type="transmembrane region" description="Helical" evidence="9">
    <location>
        <begin position="93"/>
        <end position="115"/>
    </location>
</feature>
<proteinExistence type="inferred from homology"/>
<evidence type="ECO:0000256" key="2">
    <source>
        <dbReference type="ARBA" id="ARBA00022448"/>
    </source>
</evidence>
<dbReference type="Proteomes" id="UP001147830">
    <property type="component" value="Unassembled WGS sequence"/>
</dbReference>
<dbReference type="EMBL" id="JAOANI010000015">
    <property type="protein sequence ID" value="MCT7359112.1"/>
    <property type="molecule type" value="Genomic_DNA"/>
</dbReference>
<comment type="similarity">
    <text evidence="8 9">Belongs to the TRAP transporter small permease family.</text>
</comment>
<dbReference type="GO" id="GO:0022857">
    <property type="term" value="F:transmembrane transporter activity"/>
    <property type="evidence" value="ECO:0007669"/>
    <property type="project" value="UniProtKB-UniRule"/>
</dbReference>
<organism evidence="11 12">
    <name type="scientific">Thalassolituus pacificus</name>
    <dbReference type="NCBI Taxonomy" id="2975440"/>
    <lineage>
        <taxon>Bacteria</taxon>
        <taxon>Pseudomonadati</taxon>
        <taxon>Pseudomonadota</taxon>
        <taxon>Gammaproteobacteria</taxon>
        <taxon>Oceanospirillales</taxon>
        <taxon>Oceanospirillaceae</taxon>
        <taxon>Thalassolituus</taxon>
    </lineage>
</organism>
<evidence type="ECO:0000256" key="6">
    <source>
        <dbReference type="ARBA" id="ARBA00022989"/>
    </source>
</evidence>
<keyword evidence="2 9" id="KW-0813">Transport</keyword>
<dbReference type="Pfam" id="PF04290">
    <property type="entry name" value="DctQ"/>
    <property type="match status" value="1"/>
</dbReference>
<evidence type="ECO:0000256" key="7">
    <source>
        <dbReference type="ARBA" id="ARBA00023136"/>
    </source>
</evidence>
<evidence type="ECO:0000256" key="1">
    <source>
        <dbReference type="ARBA" id="ARBA00004429"/>
    </source>
</evidence>
<reference evidence="11" key="1">
    <citation type="journal article" date="2022" name="Front. Microbiol.">
        <title>Genome-based taxonomic rearrangement of Oceanobacter-related bacteria including the description of Thalassolituus hydrocarbonoclasticus sp. nov. and Thalassolituus pacificus sp. nov. and emended description of the genus Thalassolituus.</title>
        <authorList>
            <person name="Dong C."/>
            <person name="Wei L."/>
            <person name="Wang J."/>
            <person name="Lai Q."/>
            <person name="Huang Z."/>
            <person name="Shao Z."/>
        </authorList>
    </citation>
    <scope>NUCLEOTIDE SEQUENCE</scope>
    <source>
        <strain evidence="11">59MF3M-4</strain>
    </source>
</reference>
<evidence type="ECO:0000256" key="3">
    <source>
        <dbReference type="ARBA" id="ARBA00022475"/>
    </source>
</evidence>
<protein>
    <recommendedName>
        <fullName evidence="9">TRAP transporter small permease protein</fullName>
    </recommendedName>
</protein>
<evidence type="ECO:0000256" key="5">
    <source>
        <dbReference type="ARBA" id="ARBA00022692"/>
    </source>
</evidence>
<dbReference type="PANTHER" id="PTHR35011">
    <property type="entry name" value="2,3-DIKETO-L-GULONATE TRAP TRANSPORTER SMALL PERMEASE PROTEIN YIAM"/>
    <property type="match status" value="1"/>
</dbReference>
<keyword evidence="4 9" id="KW-0997">Cell inner membrane</keyword>
<evidence type="ECO:0000256" key="4">
    <source>
        <dbReference type="ARBA" id="ARBA00022519"/>
    </source>
</evidence>
<feature type="domain" description="Tripartite ATP-independent periplasmic transporters DctQ component" evidence="10">
    <location>
        <begin position="30"/>
        <end position="162"/>
    </location>
</feature>
<dbReference type="AlphaFoldDB" id="A0A9X2WG43"/>
<comment type="function">
    <text evidence="9">Part of the tripartite ATP-independent periplasmic (TRAP) transport system.</text>
</comment>
<dbReference type="GO" id="GO:0005886">
    <property type="term" value="C:plasma membrane"/>
    <property type="evidence" value="ECO:0007669"/>
    <property type="project" value="UniProtKB-SubCell"/>
</dbReference>
<feature type="transmembrane region" description="Helical" evidence="9">
    <location>
        <begin position="23"/>
        <end position="42"/>
    </location>
</feature>
<gene>
    <name evidence="11" type="ORF">NYR02_08780</name>
</gene>
<comment type="subunit">
    <text evidence="9">The complex comprises the extracytoplasmic solute receptor protein and the two transmembrane proteins.</text>
</comment>
<evidence type="ECO:0000259" key="10">
    <source>
        <dbReference type="Pfam" id="PF04290"/>
    </source>
</evidence>
<feature type="transmembrane region" description="Helical" evidence="9">
    <location>
        <begin position="135"/>
        <end position="157"/>
    </location>
</feature>
<keyword evidence="12" id="KW-1185">Reference proteome</keyword>
<keyword evidence="6 9" id="KW-1133">Transmembrane helix</keyword>
<accession>A0A9X2WG43</accession>
<keyword evidence="3" id="KW-1003">Cell membrane</keyword>
<evidence type="ECO:0000256" key="8">
    <source>
        <dbReference type="ARBA" id="ARBA00038436"/>
    </source>
</evidence>
<keyword evidence="5 9" id="KW-0812">Transmembrane</keyword>
<evidence type="ECO:0000313" key="11">
    <source>
        <dbReference type="EMBL" id="MCT7359112.1"/>
    </source>
</evidence>
<reference evidence="11" key="2">
    <citation type="submission" date="2022-08" db="EMBL/GenBank/DDBJ databases">
        <authorList>
            <person name="Dong C."/>
        </authorList>
    </citation>
    <scope>NUCLEOTIDE SEQUENCE</scope>
    <source>
        <strain evidence="11">59MF3M-4</strain>
    </source>
</reference>
<keyword evidence="7 9" id="KW-0472">Membrane</keyword>
<comment type="caution">
    <text evidence="11">The sequence shown here is derived from an EMBL/GenBank/DDBJ whole genome shotgun (WGS) entry which is preliminary data.</text>
</comment>